<dbReference type="OrthoDB" id="4486475at2759"/>
<organism evidence="2 3">
    <name type="scientific">Aspergillus ruber (strain CBS 135680)</name>
    <dbReference type="NCBI Taxonomy" id="1388766"/>
    <lineage>
        <taxon>Eukaryota</taxon>
        <taxon>Fungi</taxon>
        <taxon>Dikarya</taxon>
        <taxon>Ascomycota</taxon>
        <taxon>Pezizomycotina</taxon>
        <taxon>Eurotiomycetes</taxon>
        <taxon>Eurotiomycetidae</taxon>
        <taxon>Eurotiales</taxon>
        <taxon>Aspergillaceae</taxon>
        <taxon>Aspergillus</taxon>
        <taxon>Aspergillus subgen. Aspergillus</taxon>
    </lineage>
</organism>
<accession>A0A017SP37</accession>
<evidence type="ECO:0000313" key="2">
    <source>
        <dbReference type="EMBL" id="EYE98394.1"/>
    </source>
</evidence>
<protein>
    <recommendedName>
        <fullName evidence="4">MARVEL domain-containing protein</fullName>
    </recommendedName>
</protein>
<feature type="transmembrane region" description="Helical" evidence="1">
    <location>
        <begin position="182"/>
        <end position="202"/>
    </location>
</feature>
<dbReference type="AlphaFoldDB" id="A0A017SP37"/>
<dbReference type="GeneID" id="63693764"/>
<proteinExistence type="predicted"/>
<feature type="transmembrane region" description="Helical" evidence="1">
    <location>
        <begin position="65"/>
        <end position="84"/>
    </location>
</feature>
<dbReference type="Proteomes" id="UP000019804">
    <property type="component" value="Unassembled WGS sequence"/>
</dbReference>
<dbReference type="RefSeq" id="XP_040642082.1">
    <property type="nucleotide sequence ID" value="XM_040778640.1"/>
</dbReference>
<keyword evidence="1" id="KW-0812">Transmembrane</keyword>
<keyword evidence="1" id="KW-1133">Transmembrane helix</keyword>
<dbReference type="PANTHER" id="PTHR42083">
    <property type="entry name" value="MARVEL DOMAIN-CONTAINING PROTEIN"/>
    <property type="match status" value="1"/>
</dbReference>
<keyword evidence="1" id="KW-0472">Membrane</keyword>
<dbReference type="PANTHER" id="PTHR42083:SF1">
    <property type="entry name" value="MARVEL DOMAIN-CONTAINING PROTEIN"/>
    <property type="match status" value="1"/>
</dbReference>
<dbReference type="HOGENOM" id="CLU_096567_2_0_1"/>
<gene>
    <name evidence="2" type="ORF">EURHEDRAFT_374483</name>
</gene>
<keyword evidence="3" id="KW-1185">Reference proteome</keyword>
<dbReference type="EMBL" id="KK088413">
    <property type="protein sequence ID" value="EYE98394.1"/>
    <property type="molecule type" value="Genomic_DNA"/>
</dbReference>
<evidence type="ECO:0000313" key="3">
    <source>
        <dbReference type="Proteomes" id="UP000019804"/>
    </source>
</evidence>
<feature type="transmembrane region" description="Helical" evidence="1">
    <location>
        <begin position="99"/>
        <end position="118"/>
    </location>
</feature>
<reference evidence="3" key="1">
    <citation type="journal article" date="2014" name="Nat. Commun.">
        <title>Genomic adaptations of the halophilic Dead Sea filamentous fungus Eurotium rubrum.</title>
        <authorList>
            <person name="Kis-Papo T."/>
            <person name="Weig A.R."/>
            <person name="Riley R."/>
            <person name="Persoh D."/>
            <person name="Salamov A."/>
            <person name="Sun H."/>
            <person name="Lipzen A."/>
            <person name="Wasser S.P."/>
            <person name="Rambold G."/>
            <person name="Grigoriev I.V."/>
            <person name="Nevo E."/>
        </authorList>
    </citation>
    <scope>NUCLEOTIDE SEQUENCE [LARGE SCALE GENOMIC DNA]</scope>
    <source>
        <strain evidence="3">CBS 135680</strain>
    </source>
</reference>
<name>A0A017SP37_ASPRC</name>
<sequence>MWFLLYKVFKIGVSQAKKHKAKKNADGTVPSTTDKTGTTTEMFSLDNASGINTSTRNPFKTILDILLRLLQFALGLAVVGLYGQDISGTSSDEGIDGRWLYAVIVGVLSSLSALLYLIHLGITKKKKTTPFYCAETGVVGICLFAWEGVVCLLWLICFGIFGKMFLATGHHAKGYEGKMWRAVWVDLVCWGVWGVSMVWFGVRWWKARAGGSDTSGNGDVEKGGDE</sequence>
<evidence type="ECO:0000256" key="1">
    <source>
        <dbReference type="SAM" id="Phobius"/>
    </source>
</evidence>
<feature type="transmembrane region" description="Helical" evidence="1">
    <location>
        <begin position="138"/>
        <end position="162"/>
    </location>
</feature>
<evidence type="ECO:0008006" key="4">
    <source>
        <dbReference type="Google" id="ProtNLM"/>
    </source>
</evidence>